<gene>
    <name evidence="7" type="ORF">PAPYR_6136</name>
</gene>
<feature type="zinc finger region" description="C3H1-type" evidence="5">
    <location>
        <begin position="84"/>
        <end position="112"/>
    </location>
</feature>
<proteinExistence type="predicted"/>
<comment type="caution">
    <text evidence="7">The sequence shown here is derived from an EMBL/GenBank/DDBJ whole genome shotgun (WGS) entry which is preliminary data.</text>
</comment>
<keyword evidence="8" id="KW-1185">Reference proteome</keyword>
<dbReference type="Pfam" id="PF00642">
    <property type="entry name" value="zf-CCCH"/>
    <property type="match status" value="1"/>
</dbReference>
<reference evidence="7" key="1">
    <citation type="journal article" date="2022" name="bioRxiv">
        <title>Genomics of Preaxostyla Flagellates Illuminates Evolutionary Transitions and the Path Towards Mitochondrial Loss.</title>
        <authorList>
            <person name="Novak L.V.F."/>
            <person name="Treitli S.C."/>
            <person name="Pyrih J."/>
            <person name="Halakuc P."/>
            <person name="Pipaliya S.V."/>
            <person name="Vacek V."/>
            <person name="Brzon O."/>
            <person name="Soukal P."/>
            <person name="Eme L."/>
            <person name="Dacks J.B."/>
            <person name="Karnkowska A."/>
            <person name="Elias M."/>
            <person name="Hampl V."/>
        </authorList>
    </citation>
    <scope>NUCLEOTIDE SEQUENCE</scope>
    <source>
        <strain evidence="7">RCP-MX</strain>
    </source>
</reference>
<feature type="domain" description="C3H1-type" evidence="6">
    <location>
        <begin position="44"/>
        <end position="72"/>
    </location>
</feature>
<dbReference type="SUPFAM" id="SSF90229">
    <property type="entry name" value="CCCH zinc finger"/>
    <property type="match status" value="1"/>
</dbReference>
<evidence type="ECO:0000313" key="8">
    <source>
        <dbReference type="Proteomes" id="UP001141327"/>
    </source>
</evidence>
<dbReference type="Gene3D" id="4.10.1000.10">
    <property type="entry name" value="Zinc finger, CCCH-type"/>
    <property type="match status" value="2"/>
</dbReference>
<evidence type="ECO:0000256" key="5">
    <source>
        <dbReference type="PROSITE-ProRule" id="PRU00723"/>
    </source>
</evidence>
<keyword evidence="3 5" id="KW-0863">Zinc-finger</keyword>
<evidence type="ECO:0000256" key="3">
    <source>
        <dbReference type="ARBA" id="ARBA00022771"/>
    </source>
</evidence>
<keyword evidence="2" id="KW-0677">Repeat</keyword>
<evidence type="ECO:0000256" key="4">
    <source>
        <dbReference type="ARBA" id="ARBA00022833"/>
    </source>
</evidence>
<dbReference type="PANTHER" id="PTHR12547:SF18">
    <property type="entry name" value="PROTEIN TIS11"/>
    <property type="match status" value="1"/>
</dbReference>
<sequence>MPRNTTTKRSPVTAPIRSQPPISFLASQHVFPPLASGEPKRRTLYKTELCRNYMELGHCEYGDKCEFAHGLDDLIATGPRHPCYRTRPCHSFHSPEMVCYYGTRCRFQHAAPQPEEAQVVALSSLVTTAASALTPGGRLPIFERFSSPTPSDPGMLSSAVEPLVLEAAPSPFLCHSPVDAIGCGGPVVPAVDHCLEKDCLLVSGQVGRRDPLGTPSVDCDVLAEVTQVAPTHIIHHHQTPLACTE</sequence>
<dbReference type="Proteomes" id="UP001141327">
    <property type="component" value="Unassembled WGS sequence"/>
</dbReference>
<dbReference type="InterPro" id="IPR045877">
    <property type="entry name" value="ZFP36-like"/>
</dbReference>
<evidence type="ECO:0000259" key="6">
    <source>
        <dbReference type="PROSITE" id="PS50103"/>
    </source>
</evidence>
<feature type="zinc finger region" description="C3H1-type" evidence="5">
    <location>
        <begin position="44"/>
        <end position="72"/>
    </location>
</feature>
<evidence type="ECO:0000256" key="2">
    <source>
        <dbReference type="ARBA" id="ARBA00022737"/>
    </source>
</evidence>
<organism evidence="7 8">
    <name type="scientific">Paratrimastix pyriformis</name>
    <dbReference type="NCBI Taxonomy" id="342808"/>
    <lineage>
        <taxon>Eukaryota</taxon>
        <taxon>Metamonada</taxon>
        <taxon>Preaxostyla</taxon>
        <taxon>Paratrimastigidae</taxon>
        <taxon>Paratrimastix</taxon>
    </lineage>
</organism>
<dbReference type="SMART" id="SM00356">
    <property type="entry name" value="ZnF_C3H1"/>
    <property type="match status" value="1"/>
</dbReference>
<keyword evidence="1 5" id="KW-0479">Metal-binding</keyword>
<dbReference type="PANTHER" id="PTHR12547">
    <property type="entry name" value="CCCH ZINC FINGER/TIS11-RELATED"/>
    <property type="match status" value="1"/>
</dbReference>
<accession>A0ABQ8UJQ6</accession>
<evidence type="ECO:0000313" key="7">
    <source>
        <dbReference type="EMBL" id="KAJ4458176.1"/>
    </source>
</evidence>
<name>A0ABQ8UJQ6_9EUKA</name>
<dbReference type="InterPro" id="IPR000571">
    <property type="entry name" value="Znf_CCCH"/>
</dbReference>
<evidence type="ECO:0000256" key="1">
    <source>
        <dbReference type="ARBA" id="ARBA00022723"/>
    </source>
</evidence>
<dbReference type="InterPro" id="IPR036855">
    <property type="entry name" value="Znf_CCCH_sf"/>
</dbReference>
<keyword evidence="4 5" id="KW-0862">Zinc</keyword>
<feature type="domain" description="C3H1-type" evidence="6">
    <location>
        <begin position="84"/>
        <end position="112"/>
    </location>
</feature>
<protein>
    <recommendedName>
        <fullName evidence="6">C3H1-type domain-containing protein</fullName>
    </recommendedName>
</protein>
<dbReference type="PROSITE" id="PS50103">
    <property type="entry name" value="ZF_C3H1"/>
    <property type="match status" value="2"/>
</dbReference>
<dbReference type="EMBL" id="JAPMOS010000033">
    <property type="protein sequence ID" value="KAJ4458176.1"/>
    <property type="molecule type" value="Genomic_DNA"/>
</dbReference>